<dbReference type="RefSeq" id="XP_003144821.1">
    <property type="nucleotide sequence ID" value="XM_003144773.1"/>
</dbReference>
<dbReference type="InParanoid" id="A0A1S0TS38"/>
<evidence type="ECO:0000313" key="1">
    <source>
        <dbReference type="EMBL" id="EFO19247.1"/>
    </source>
</evidence>
<dbReference type="CTD" id="9946684"/>
<dbReference type="EMBL" id="JH712146">
    <property type="protein sequence ID" value="EFO19247.1"/>
    <property type="molecule type" value="Genomic_DNA"/>
</dbReference>
<sequence length="141" mass="16711">MSLQDESIEQISKYRFYRIGKIKTLSYKSLLRRKAKKEKEFQPIRSYITWILYFSFLKLCECFTKENTLRQYFEDCGNYKVKNRAIPVMQLGHQPYSLVDRQKWTRTSAVYFSTSVELMMNGKEKLIVSLGSSSFCGSQNH</sequence>
<proteinExistence type="predicted"/>
<organism evidence="1">
    <name type="scientific">Loa loa</name>
    <name type="common">Eye worm</name>
    <name type="synonym">Filaria loa</name>
    <dbReference type="NCBI Taxonomy" id="7209"/>
    <lineage>
        <taxon>Eukaryota</taxon>
        <taxon>Metazoa</taxon>
        <taxon>Ecdysozoa</taxon>
        <taxon>Nematoda</taxon>
        <taxon>Chromadorea</taxon>
        <taxon>Rhabditida</taxon>
        <taxon>Spirurina</taxon>
        <taxon>Spiruromorpha</taxon>
        <taxon>Filarioidea</taxon>
        <taxon>Onchocercidae</taxon>
        <taxon>Loa</taxon>
    </lineage>
</organism>
<dbReference type="GeneID" id="9946684"/>
<dbReference type="AlphaFoldDB" id="A0A1S0TS38"/>
<name>A0A1S0TS38_LOALO</name>
<protein>
    <submittedName>
        <fullName evidence="1">Uncharacterized protein</fullName>
    </submittedName>
</protein>
<dbReference type="KEGG" id="loa:LOAG_09245"/>
<reference evidence="1" key="1">
    <citation type="submission" date="2012-04" db="EMBL/GenBank/DDBJ databases">
        <title>The Genome Sequence of Loa loa.</title>
        <authorList>
            <consortium name="The Broad Institute Genome Sequencing Platform"/>
            <consortium name="Broad Institute Genome Sequencing Center for Infectious Disease"/>
            <person name="Nutman T.B."/>
            <person name="Fink D.L."/>
            <person name="Russ C."/>
            <person name="Young S."/>
            <person name="Zeng Q."/>
            <person name="Gargeya S."/>
            <person name="Alvarado L."/>
            <person name="Berlin A."/>
            <person name="Chapman S.B."/>
            <person name="Chen Z."/>
            <person name="Freedman E."/>
            <person name="Gellesch M."/>
            <person name="Goldberg J."/>
            <person name="Griggs A."/>
            <person name="Gujja S."/>
            <person name="Heilman E.R."/>
            <person name="Heiman D."/>
            <person name="Howarth C."/>
            <person name="Mehta T."/>
            <person name="Neiman D."/>
            <person name="Pearson M."/>
            <person name="Roberts A."/>
            <person name="Saif S."/>
            <person name="Shea T."/>
            <person name="Shenoy N."/>
            <person name="Sisk P."/>
            <person name="Stolte C."/>
            <person name="Sykes S."/>
            <person name="White J."/>
            <person name="Yandava C."/>
            <person name="Haas B."/>
            <person name="Henn M.R."/>
            <person name="Nusbaum C."/>
            <person name="Birren B."/>
        </authorList>
    </citation>
    <scope>NUCLEOTIDE SEQUENCE [LARGE SCALE GENOMIC DNA]</scope>
</reference>
<gene>
    <name evidence="1" type="ORF">LOAG_09245</name>
</gene>
<accession>A0A1S0TS38</accession>